<evidence type="ECO:0000256" key="1">
    <source>
        <dbReference type="ARBA" id="ARBA00010996"/>
    </source>
</evidence>
<evidence type="ECO:0000256" key="4">
    <source>
        <dbReference type="SAM" id="Phobius"/>
    </source>
</evidence>
<dbReference type="Proteomes" id="UP000031637">
    <property type="component" value="Chromosome"/>
</dbReference>
<dbReference type="RefSeq" id="WP_041100821.1">
    <property type="nucleotide sequence ID" value="NZ_AP012547.1"/>
</dbReference>
<dbReference type="HOGENOM" id="CLU_058434_2_0_4"/>
<keyword evidence="4" id="KW-0472">Membrane</keyword>
<keyword evidence="3" id="KW-1015">Disulfide bond</keyword>
<evidence type="ECO:0000256" key="3">
    <source>
        <dbReference type="PIRSR" id="PIRSR603782-2"/>
    </source>
</evidence>
<keyword evidence="2" id="KW-0479">Metal-binding</keyword>
<dbReference type="CDD" id="cd02968">
    <property type="entry name" value="SCO"/>
    <property type="match status" value="1"/>
</dbReference>
<evidence type="ECO:0000313" key="5">
    <source>
        <dbReference type="EMBL" id="BAO31098.1"/>
    </source>
</evidence>
<keyword evidence="4" id="KW-1133">Transmembrane helix</keyword>
<gene>
    <name evidence="5" type="ORF">SUTH_03328</name>
</gene>
<dbReference type="STRING" id="1223802.SUTH_03328"/>
<keyword evidence="6" id="KW-1185">Reference proteome</keyword>
<evidence type="ECO:0000313" key="6">
    <source>
        <dbReference type="Proteomes" id="UP000031637"/>
    </source>
</evidence>
<dbReference type="InterPro" id="IPR003782">
    <property type="entry name" value="SCO1/SenC"/>
</dbReference>
<dbReference type="KEGG" id="shd:SUTH_03328"/>
<dbReference type="OrthoDB" id="9786756at2"/>
<accession>W0SMQ6</accession>
<sequence length="247" mass="27365">MQIDEPRFLGNRLKGETRLTDADGMDFSVSEMLGKPLILLLSYYGCDGSCPTMNAELAKVLEKVRRFELGKDYRVLTVSFDKRDTSGTAKTFIAKSAGVPEAMQGGWRHAVLKVGAAEGSVESFAGEVGFRFFWSDAAGAFLHPNVLVFLTPEGRVARYIYGTRMDARTIELAITDADWERISNSTAVFDMVTGACFSYNYAEGRYQLNYSLLAGVGSLLLGLGLMGLGAWFYRKKMKKELREETHA</sequence>
<feature type="transmembrane region" description="Helical" evidence="4">
    <location>
        <begin position="210"/>
        <end position="233"/>
    </location>
</feature>
<feature type="disulfide bond" description="Redox-active" evidence="3">
    <location>
        <begin position="46"/>
        <end position="50"/>
    </location>
</feature>
<dbReference type="GO" id="GO:0046872">
    <property type="term" value="F:metal ion binding"/>
    <property type="evidence" value="ECO:0007669"/>
    <property type="project" value="UniProtKB-KW"/>
</dbReference>
<reference evidence="5 6" key="1">
    <citation type="journal article" date="2014" name="Syst. Appl. Microbiol.">
        <title>Complete genomes of freshwater sulfur oxidizers Sulfuricella denitrificans skB26 and Sulfuritalea hydrogenivorans sk43H: genetic insights into the sulfur oxidation pathway of betaproteobacteria.</title>
        <authorList>
            <person name="Watanabe T."/>
            <person name="Kojima H."/>
            <person name="Fukui M."/>
        </authorList>
    </citation>
    <scope>NUCLEOTIDE SEQUENCE [LARGE SCALE GENOMIC DNA]</scope>
    <source>
        <strain evidence="5">DSM22779</strain>
    </source>
</reference>
<keyword evidence="2" id="KW-0186">Copper</keyword>
<protein>
    <submittedName>
        <fullName evidence="5">SCO1/SenC family protein</fullName>
    </submittedName>
</protein>
<dbReference type="Gene3D" id="3.40.30.10">
    <property type="entry name" value="Glutaredoxin"/>
    <property type="match status" value="1"/>
</dbReference>
<keyword evidence="4" id="KW-0812">Transmembrane</keyword>
<feature type="binding site" evidence="2">
    <location>
        <position position="46"/>
    </location>
    <ligand>
        <name>Cu cation</name>
        <dbReference type="ChEBI" id="CHEBI:23378"/>
    </ligand>
</feature>
<name>W0SMQ6_9PROT</name>
<dbReference type="Pfam" id="PF02630">
    <property type="entry name" value="SCO1-SenC"/>
    <property type="match status" value="1"/>
</dbReference>
<dbReference type="AlphaFoldDB" id="W0SMQ6"/>
<feature type="binding site" evidence="2">
    <location>
        <position position="50"/>
    </location>
    <ligand>
        <name>Cu cation</name>
        <dbReference type="ChEBI" id="CHEBI:23378"/>
    </ligand>
</feature>
<organism evidence="5 6">
    <name type="scientific">Sulfuritalea hydrogenivorans sk43H</name>
    <dbReference type="NCBI Taxonomy" id="1223802"/>
    <lineage>
        <taxon>Bacteria</taxon>
        <taxon>Pseudomonadati</taxon>
        <taxon>Pseudomonadota</taxon>
        <taxon>Betaproteobacteria</taxon>
        <taxon>Nitrosomonadales</taxon>
        <taxon>Sterolibacteriaceae</taxon>
        <taxon>Sulfuritalea</taxon>
    </lineage>
</organism>
<comment type="similarity">
    <text evidence="1">Belongs to the SCO1/2 family.</text>
</comment>
<proteinExistence type="inferred from homology"/>
<dbReference type="InterPro" id="IPR036249">
    <property type="entry name" value="Thioredoxin-like_sf"/>
</dbReference>
<evidence type="ECO:0000256" key="2">
    <source>
        <dbReference type="PIRSR" id="PIRSR603782-1"/>
    </source>
</evidence>
<dbReference type="SUPFAM" id="SSF52833">
    <property type="entry name" value="Thioredoxin-like"/>
    <property type="match status" value="1"/>
</dbReference>
<dbReference type="EMBL" id="AP012547">
    <property type="protein sequence ID" value="BAO31098.1"/>
    <property type="molecule type" value="Genomic_DNA"/>
</dbReference>